<feature type="region of interest" description="Disordered" evidence="1">
    <location>
        <begin position="1"/>
        <end position="24"/>
    </location>
</feature>
<feature type="compositionally biased region" description="Low complexity" evidence="1">
    <location>
        <begin position="11"/>
        <end position="22"/>
    </location>
</feature>
<proteinExistence type="predicted"/>
<evidence type="ECO:0000256" key="1">
    <source>
        <dbReference type="SAM" id="MobiDB-lite"/>
    </source>
</evidence>
<protein>
    <recommendedName>
        <fullName evidence="4">Chaperone of endosialidase</fullName>
    </recommendedName>
</protein>
<feature type="compositionally biased region" description="Polar residues" evidence="1">
    <location>
        <begin position="1"/>
        <end position="10"/>
    </location>
</feature>
<organism evidence="2 3">
    <name type="scientific">Flavobacterium aureirubrum</name>
    <dbReference type="NCBI Taxonomy" id="3133147"/>
    <lineage>
        <taxon>Bacteria</taxon>
        <taxon>Pseudomonadati</taxon>
        <taxon>Bacteroidota</taxon>
        <taxon>Flavobacteriia</taxon>
        <taxon>Flavobacteriales</taxon>
        <taxon>Flavobacteriaceae</taxon>
        <taxon>Flavobacterium</taxon>
    </lineage>
</organism>
<dbReference type="EMBL" id="JBCGDO010000010">
    <property type="protein sequence ID" value="MEM0542800.1"/>
    <property type="molecule type" value="Genomic_DNA"/>
</dbReference>
<dbReference type="RefSeq" id="WP_342696005.1">
    <property type="nucleotide sequence ID" value="NZ_JBCGDO010000010.1"/>
</dbReference>
<gene>
    <name evidence="2" type="ORF">WFZ85_09225</name>
</gene>
<evidence type="ECO:0008006" key="4">
    <source>
        <dbReference type="Google" id="ProtNLM"/>
    </source>
</evidence>
<sequence>MIGNTQNTFPTGVGTNVGIGTTSPSTRLQVTSATAGTSGVRLTNMTSATAVTAVNGKALSVDASGNIILTPVVNSSSAVTNIYSVDGTLSANRNVTMNSKNLTFSPTAANSQFFINGVSGDIGIGNILPTAKLDVTGSIKSKTLWATNTATSATSFASSLDFLKNSNVFSAGYEMADAGVSGATRRMFNFYDLHAWSSEISANDDLFIMNVIDRSNTERLTFYGHKAGGISNGQSNFIINDKSGAEIFKLGDNGSNSIYLQMGKSDSKFVVGGYGDYGVGHKFVVKDGSALIDGNILTNSNVGIGSNNFTDGTDTYRLSVKGAVRADRVRVYTTWADYVFNKNYHLPSLEDVEQHIKDNGHLKDIPSAKEVEANGIELGEMNKLLLQKIEELTLYMIEMNKEIIKLKSQIKNN</sequence>
<reference evidence="2 3" key="1">
    <citation type="submission" date="2024-03" db="EMBL/GenBank/DDBJ databases">
        <title>Two novel species of the genus Flavobacterium exhibiting potentially degradation of complex polysaccharides.</title>
        <authorList>
            <person name="Lian X."/>
        </authorList>
    </citation>
    <scope>NUCLEOTIDE SEQUENCE [LARGE SCALE GENOMIC DNA]</scope>
    <source>
        <strain evidence="3">j3</strain>
    </source>
</reference>
<dbReference type="Proteomes" id="UP001460072">
    <property type="component" value="Unassembled WGS sequence"/>
</dbReference>
<accession>A0ABU9N5A8</accession>
<comment type="caution">
    <text evidence="2">The sequence shown here is derived from an EMBL/GenBank/DDBJ whole genome shotgun (WGS) entry which is preliminary data.</text>
</comment>
<evidence type="ECO:0000313" key="3">
    <source>
        <dbReference type="Proteomes" id="UP001460072"/>
    </source>
</evidence>
<name>A0ABU9N5A8_9FLAO</name>
<evidence type="ECO:0000313" key="2">
    <source>
        <dbReference type="EMBL" id="MEM0542800.1"/>
    </source>
</evidence>
<keyword evidence="3" id="KW-1185">Reference proteome</keyword>